<evidence type="ECO:0000313" key="1">
    <source>
        <dbReference type="EMBL" id="KIZ07664.1"/>
    </source>
</evidence>
<dbReference type="Gene3D" id="2.40.160.10">
    <property type="entry name" value="Porin"/>
    <property type="match status" value="1"/>
</dbReference>
<organism evidence="1 2">
    <name type="scientific">Monoraphidium neglectum</name>
    <dbReference type="NCBI Taxonomy" id="145388"/>
    <lineage>
        <taxon>Eukaryota</taxon>
        <taxon>Viridiplantae</taxon>
        <taxon>Chlorophyta</taxon>
        <taxon>core chlorophytes</taxon>
        <taxon>Chlorophyceae</taxon>
        <taxon>CS clade</taxon>
        <taxon>Sphaeropleales</taxon>
        <taxon>Selenastraceae</taxon>
        <taxon>Monoraphidium</taxon>
    </lineage>
</organism>
<dbReference type="KEGG" id="mng:MNEG_0279"/>
<dbReference type="EMBL" id="KK100240">
    <property type="protein sequence ID" value="KIZ07664.1"/>
    <property type="molecule type" value="Genomic_DNA"/>
</dbReference>
<protein>
    <submittedName>
        <fullName evidence="1">Uncharacterized protein</fullName>
    </submittedName>
</protein>
<proteinExistence type="predicted"/>
<dbReference type="GeneID" id="25726397"/>
<keyword evidence="2" id="KW-1185">Reference proteome</keyword>
<sequence>MSTPVAIPAFNLLAQPIQDVLTGSARVGGAFATKENRVSINTVTADGIILSAQALGATPSTASTTLSVIHAPAKGLVLSSILGSGGATTLGATLTPASVPGLTASLSADPFAAASASPGSDAALSTLKASVDYAPPGGLMHFRASAGGGAGIDVSAVFAAAGPTLLIGGSATIGAASASGGSVAAALTGWSIGGAWSRMVESKGDGPASRQQLTATLTEAGTSKGRSLGIMAAQQVGASGRTTVAADCVLPLRAAKGVETGPSAVGSVALAVSHRLDTGGLAKAKVSHDGAISLLYEARIQEAVRLGTTVHLDPSAGFAPRLGISVDLSP</sequence>
<dbReference type="OrthoDB" id="7827681at2759"/>
<evidence type="ECO:0000313" key="2">
    <source>
        <dbReference type="Proteomes" id="UP000054498"/>
    </source>
</evidence>
<dbReference type="Proteomes" id="UP000054498">
    <property type="component" value="Unassembled WGS sequence"/>
</dbReference>
<dbReference type="InterPro" id="IPR023614">
    <property type="entry name" value="Porin_dom_sf"/>
</dbReference>
<dbReference type="AlphaFoldDB" id="A0A0D2LN40"/>
<dbReference type="RefSeq" id="XP_013906683.1">
    <property type="nucleotide sequence ID" value="XM_014051229.1"/>
</dbReference>
<accession>A0A0D2LN40</accession>
<name>A0A0D2LN40_9CHLO</name>
<reference evidence="1 2" key="1">
    <citation type="journal article" date="2013" name="BMC Genomics">
        <title>Reconstruction of the lipid metabolism for the microalga Monoraphidium neglectum from its genome sequence reveals characteristics suitable for biofuel production.</title>
        <authorList>
            <person name="Bogen C."/>
            <person name="Al-Dilaimi A."/>
            <person name="Albersmeier A."/>
            <person name="Wichmann J."/>
            <person name="Grundmann M."/>
            <person name="Rupp O."/>
            <person name="Lauersen K.J."/>
            <person name="Blifernez-Klassen O."/>
            <person name="Kalinowski J."/>
            <person name="Goesmann A."/>
            <person name="Mussgnug J.H."/>
            <person name="Kruse O."/>
        </authorList>
    </citation>
    <scope>NUCLEOTIDE SEQUENCE [LARGE SCALE GENOMIC DNA]</scope>
    <source>
        <strain evidence="1 2">SAG 48.87</strain>
    </source>
</reference>
<dbReference type="STRING" id="145388.A0A0D2LN40"/>
<gene>
    <name evidence="1" type="ORF">MNEG_0279</name>
</gene>